<dbReference type="PROSITE" id="PS50089">
    <property type="entry name" value="ZF_RING_2"/>
    <property type="match status" value="1"/>
</dbReference>
<dbReference type="SUPFAM" id="SSF57850">
    <property type="entry name" value="RING/U-box"/>
    <property type="match status" value="1"/>
</dbReference>
<evidence type="ECO:0000256" key="8">
    <source>
        <dbReference type="ARBA" id="ARBA00023306"/>
    </source>
</evidence>
<dbReference type="Pfam" id="PF12861">
    <property type="entry name" value="zf-ANAPC11"/>
    <property type="match status" value="1"/>
</dbReference>
<comment type="caution">
    <text evidence="11">The sequence shown here is derived from an EMBL/GenBank/DDBJ whole genome shotgun (WGS) entry which is preliminary data.</text>
</comment>
<dbReference type="InterPro" id="IPR024991">
    <property type="entry name" value="RING-H2_APC11"/>
</dbReference>
<evidence type="ECO:0000256" key="4">
    <source>
        <dbReference type="ARBA" id="ARBA00022771"/>
    </source>
</evidence>
<keyword evidence="3" id="KW-0479">Metal-binding</keyword>
<evidence type="ECO:0000256" key="7">
    <source>
        <dbReference type="ARBA" id="ARBA00022833"/>
    </source>
</evidence>
<dbReference type="GO" id="GO:0005680">
    <property type="term" value="C:anaphase-promoting complex"/>
    <property type="evidence" value="ECO:0007669"/>
    <property type="project" value="InterPro"/>
</dbReference>
<dbReference type="GO" id="GO:0097602">
    <property type="term" value="F:cullin family protein binding"/>
    <property type="evidence" value="ECO:0007669"/>
    <property type="project" value="InterPro"/>
</dbReference>
<feature type="domain" description="RING-type" evidence="10">
    <location>
        <begin position="70"/>
        <end position="95"/>
    </location>
</feature>
<dbReference type="GO" id="GO:0031145">
    <property type="term" value="P:anaphase-promoting complex-dependent catabolic process"/>
    <property type="evidence" value="ECO:0007669"/>
    <property type="project" value="InterPro"/>
</dbReference>
<keyword evidence="5" id="KW-0498">Mitosis</keyword>
<reference evidence="11 12" key="1">
    <citation type="submission" date="2023-10" db="EMBL/GenBank/DDBJ databases">
        <authorList>
            <person name="Maclean D."/>
            <person name="Macfadyen A."/>
        </authorList>
    </citation>
    <scope>NUCLEOTIDE SEQUENCE [LARGE SCALE GENOMIC DNA]</scope>
</reference>
<proteinExistence type="predicted"/>
<evidence type="ECO:0000256" key="6">
    <source>
        <dbReference type="ARBA" id="ARBA00022786"/>
    </source>
</evidence>
<keyword evidence="7" id="KW-0862">Zinc</keyword>
<dbReference type="PANTHER" id="PTHR11210">
    <property type="entry name" value="RING BOX"/>
    <property type="match status" value="1"/>
</dbReference>
<keyword evidence="4 9" id="KW-0863">Zinc-finger</keyword>
<accession>A0AAV1I5Z1</accession>
<evidence type="ECO:0000313" key="12">
    <source>
        <dbReference type="Proteomes" id="UP001314263"/>
    </source>
</evidence>
<dbReference type="GO" id="GO:0008270">
    <property type="term" value="F:zinc ion binding"/>
    <property type="evidence" value="ECO:0007669"/>
    <property type="project" value="UniProtKB-KW"/>
</dbReference>
<keyword evidence="2" id="KW-0132">Cell division</keyword>
<keyword evidence="6" id="KW-0833">Ubl conjugation pathway</keyword>
<keyword evidence="12" id="KW-1185">Reference proteome</keyword>
<sequence length="114" mass="12827">MQCCDKAMKLRDGMCHTLLLAGIPSHALSFHHYISVHAVYHRCSIRLKCRCACAAGKYPGDDSPVVWGVCGHAFHLQCITKWLSSQNEQRCPFCRRSWEYKSAGPVQMEAEEAA</sequence>
<evidence type="ECO:0000256" key="3">
    <source>
        <dbReference type="ARBA" id="ARBA00022723"/>
    </source>
</evidence>
<evidence type="ECO:0000256" key="9">
    <source>
        <dbReference type="PROSITE-ProRule" id="PRU00175"/>
    </source>
</evidence>
<evidence type="ECO:0000256" key="1">
    <source>
        <dbReference type="ARBA" id="ARBA00013928"/>
    </source>
</evidence>
<protein>
    <recommendedName>
        <fullName evidence="1">Anaphase-promoting complex subunit 11</fullName>
    </recommendedName>
</protein>
<dbReference type="EMBL" id="CAUYUE010000007">
    <property type="protein sequence ID" value="CAK0782776.1"/>
    <property type="molecule type" value="Genomic_DNA"/>
</dbReference>
<evidence type="ECO:0000256" key="5">
    <source>
        <dbReference type="ARBA" id="ARBA00022776"/>
    </source>
</evidence>
<dbReference type="InterPro" id="IPR013083">
    <property type="entry name" value="Znf_RING/FYVE/PHD"/>
</dbReference>
<evidence type="ECO:0000256" key="2">
    <source>
        <dbReference type="ARBA" id="ARBA00022618"/>
    </source>
</evidence>
<dbReference type="GO" id="GO:0051301">
    <property type="term" value="P:cell division"/>
    <property type="evidence" value="ECO:0007669"/>
    <property type="project" value="UniProtKB-KW"/>
</dbReference>
<organism evidence="11 12">
    <name type="scientific">Coccomyxa viridis</name>
    <dbReference type="NCBI Taxonomy" id="1274662"/>
    <lineage>
        <taxon>Eukaryota</taxon>
        <taxon>Viridiplantae</taxon>
        <taxon>Chlorophyta</taxon>
        <taxon>core chlorophytes</taxon>
        <taxon>Trebouxiophyceae</taxon>
        <taxon>Trebouxiophyceae incertae sedis</taxon>
        <taxon>Coccomyxaceae</taxon>
        <taxon>Coccomyxa</taxon>
    </lineage>
</organism>
<dbReference type="Gene3D" id="3.30.40.10">
    <property type="entry name" value="Zinc/RING finger domain, C3HC4 (zinc finger)"/>
    <property type="match status" value="1"/>
</dbReference>
<name>A0AAV1I5Z1_9CHLO</name>
<dbReference type="Proteomes" id="UP001314263">
    <property type="component" value="Unassembled WGS sequence"/>
</dbReference>
<gene>
    <name evidence="11" type="ORF">CVIRNUC_005971</name>
</gene>
<dbReference type="InterPro" id="IPR051031">
    <property type="entry name" value="RING-box_E3_Ubiquitin_Ligase"/>
</dbReference>
<keyword evidence="8" id="KW-0131">Cell cycle</keyword>
<dbReference type="InterPro" id="IPR001841">
    <property type="entry name" value="Znf_RING"/>
</dbReference>
<dbReference type="GO" id="GO:0061630">
    <property type="term" value="F:ubiquitin protein ligase activity"/>
    <property type="evidence" value="ECO:0007669"/>
    <property type="project" value="InterPro"/>
</dbReference>
<dbReference type="AlphaFoldDB" id="A0AAV1I5Z1"/>
<evidence type="ECO:0000259" key="10">
    <source>
        <dbReference type="PROSITE" id="PS50089"/>
    </source>
</evidence>
<evidence type="ECO:0000313" key="11">
    <source>
        <dbReference type="EMBL" id="CAK0782776.1"/>
    </source>
</evidence>